<protein>
    <recommendedName>
        <fullName evidence="1">Tetrapyrrole methylase domain-containing protein</fullName>
    </recommendedName>
</protein>
<dbReference type="InterPro" id="IPR000878">
    <property type="entry name" value="4pyrrol_Mease"/>
</dbReference>
<dbReference type="Gene3D" id="3.40.1010.10">
    <property type="entry name" value="Cobalt-precorrin-4 Transmethylase, Domain 1"/>
    <property type="match status" value="1"/>
</dbReference>
<accession>A0ABX0DKL2</accession>
<organism evidence="2 3">
    <name type="scientific">Streptomyces ureilyticus</name>
    <dbReference type="NCBI Taxonomy" id="1775131"/>
    <lineage>
        <taxon>Bacteria</taxon>
        <taxon>Bacillati</taxon>
        <taxon>Actinomycetota</taxon>
        <taxon>Actinomycetes</taxon>
        <taxon>Kitasatosporales</taxon>
        <taxon>Streptomycetaceae</taxon>
        <taxon>Streptomyces</taxon>
    </lineage>
</organism>
<dbReference type="RefSeq" id="WP_165337936.1">
    <property type="nucleotide sequence ID" value="NZ_JAAKZX010000007.1"/>
</dbReference>
<dbReference type="InterPro" id="IPR035996">
    <property type="entry name" value="4pyrrol_Methylase_sf"/>
</dbReference>
<dbReference type="InterPro" id="IPR014777">
    <property type="entry name" value="4pyrrole_Mease_sub1"/>
</dbReference>
<proteinExistence type="predicted"/>
<sequence>MGNAPGSLVVVGSGITAVAHITDESRQEIESADKVYYGLADDVTALWIRSLNPTAETLYTFYGDGTPRLESYARMVDLITSRVREGQRVCAVFYGHPGVFVNASHDAVRLLRTEGYEARMLPAVSAADCLFADLGIDPAATGCRMYEATDFLAAGRAADPTASLILWQVGVVGAPGFSLSGTGHPWLPDLVSRLEQTYGPDFEVVVYEAAQFTVSAPRVDRVPLRELCDTPLSGISTLYVPPAENPQVGVGTDSIAAGVDS</sequence>
<gene>
    <name evidence="2" type="ORF">G6048_03550</name>
</gene>
<dbReference type="CDD" id="cd19916">
    <property type="entry name" value="OphMA_like"/>
    <property type="match status" value="1"/>
</dbReference>
<name>A0ABX0DKL2_9ACTN</name>
<dbReference type="Pfam" id="PF00590">
    <property type="entry name" value="TP_methylase"/>
    <property type="match status" value="1"/>
</dbReference>
<evidence type="ECO:0000259" key="1">
    <source>
        <dbReference type="Pfam" id="PF00590"/>
    </source>
</evidence>
<keyword evidence="3" id="KW-1185">Reference proteome</keyword>
<reference evidence="2 3" key="1">
    <citation type="submission" date="2020-02" db="EMBL/GenBank/DDBJ databases">
        <title>Whole-genome analyses of novel actinobacteria.</title>
        <authorList>
            <person name="Sahin N."/>
            <person name="Tokatli A."/>
        </authorList>
    </citation>
    <scope>NUCLEOTIDE SEQUENCE [LARGE SCALE GENOMIC DNA]</scope>
    <source>
        <strain evidence="2 3">YC419</strain>
    </source>
</reference>
<feature type="domain" description="Tetrapyrrole methylase" evidence="1">
    <location>
        <begin position="8"/>
        <end position="210"/>
    </location>
</feature>
<dbReference type="EMBL" id="JAAKZX010000007">
    <property type="protein sequence ID" value="NGO41279.1"/>
    <property type="molecule type" value="Genomic_DNA"/>
</dbReference>
<dbReference type="Proteomes" id="UP001518140">
    <property type="component" value="Unassembled WGS sequence"/>
</dbReference>
<evidence type="ECO:0000313" key="3">
    <source>
        <dbReference type="Proteomes" id="UP001518140"/>
    </source>
</evidence>
<dbReference type="SUPFAM" id="SSF53790">
    <property type="entry name" value="Tetrapyrrole methylase"/>
    <property type="match status" value="1"/>
</dbReference>
<comment type="caution">
    <text evidence="2">The sequence shown here is derived from an EMBL/GenBank/DDBJ whole genome shotgun (WGS) entry which is preliminary data.</text>
</comment>
<evidence type="ECO:0000313" key="2">
    <source>
        <dbReference type="EMBL" id="NGO41279.1"/>
    </source>
</evidence>